<evidence type="ECO:0000313" key="2">
    <source>
        <dbReference type="EMBL" id="KCZ64887.1"/>
    </source>
</evidence>
<dbReference type="Proteomes" id="UP000024547">
    <property type="component" value="Unassembled WGS sequence"/>
</dbReference>
<dbReference type="STRING" id="1280948.HY36_00525"/>
<dbReference type="eggNOG" id="ENOG50336WR">
    <property type="taxonomic scope" value="Bacteria"/>
</dbReference>
<feature type="chain" id="PRO_5001571185" description="DUF3016 domain-containing protein" evidence="1">
    <location>
        <begin position="21"/>
        <end position="163"/>
    </location>
</feature>
<feature type="signal peptide" evidence="1">
    <location>
        <begin position="1"/>
        <end position="20"/>
    </location>
</feature>
<protein>
    <recommendedName>
        <fullName evidence="4">DUF3016 domain-containing protein</fullName>
    </recommendedName>
</protein>
<dbReference type="OrthoDB" id="7191640at2"/>
<evidence type="ECO:0008006" key="4">
    <source>
        <dbReference type="Google" id="ProtNLM"/>
    </source>
</evidence>
<keyword evidence="3" id="KW-1185">Reference proteome</keyword>
<evidence type="ECO:0000256" key="1">
    <source>
        <dbReference type="SAM" id="SignalP"/>
    </source>
</evidence>
<dbReference type="AlphaFoldDB" id="A0A059EBL2"/>
<dbReference type="EMBL" id="AWFH01000001">
    <property type="protein sequence ID" value="KCZ64887.1"/>
    <property type="molecule type" value="Genomic_DNA"/>
</dbReference>
<dbReference type="PATRIC" id="fig|1280948.3.peg.102"/>
<sequence length="163" mass="17775">MKRFTPLAALALLAAPIALAGEIHVGFSPEFTEELEDDYGMREADYLIDAVKDDLDRELGKAGLDIPRIEVTILDAMPNKPTFKQLGDTPGLDYGDSKSIGGMKLSATAYDADGNATGELTYDWYETDLRYAGISTWQDAKRASDRFARKFVKELTAGTPSGS</sequence>
<proteinExistence type="predicted"/>
<evidence type="ECO:0000313" key="3">
    <source>
        <dbReference type="Proteomes" id="UP000024547"/>
    </source>
</evidence>
<accession>A0A059EBL2</accession>
<keyword evidence="1" id="KW-0732">Signal</keyword>
<reference evidence="2 3" key="1">
    <citation type="journal article" date="2014" name="Antonie Van Leeuwenhoek">
        <title>Hyphomonas beringensis sp. nov. and Hyphomonas chukchiensis sp. nov., isolated from surface seawater of the Bering Sea and Chukchi Sea.</title>
        <authorList>
            <person name="Li C."/>
            <person name="Lai Q."/>
            <person name="Li G."/>
            <person name="Dong C."/>
            <person name="Wang J."/>
            <person name="Liao Y."/>
            <person name="Shao Z."/>
        </authorList>
    </citation>
    <scope>NUCLEOTIDE SEQUENCE [LARGE SCALE GENOMIC DNA]</scope>
    <source>
        <strain evidence="2 3">22II1-22F38</strain>
    </source>
</reference>
<gene>
    <name evidence="2" type="ORF">HY36_00525</name>
</gene>
<dbReference type="RefSeq" id="WP_035546814.1">
    <property type="nucleotide sequence ID" value="NZ_AWFH01000001.1"/>
</dbReference>
<organism evidence="2 3">
    <name type="scientific">Hyphomonas atlantica</name>
    <dbReference type="NCBI Taxonomy" id="1280948"/>
    <lineage>
        <taxon>Bacteria</taxon>
        <taxon>Pseudomonadati</taxon>
        <taxon>Pseudomonadota</taxon>
        <taxon>Alphaproteobacteria</taxon>
        <taxon>Hyphomonadales</taxon>
        <taxon>Hyphomonadaceae</taxon>
        <taxon>Hyphomonas</taxon>
    </lineage>
</organism>
<comment type="caution">
    <text evidence="2">The sequence shown here is derived from an EMBL/GenBank/DDBJ whole genome shotgun (WGS) entry which is preliminary data.</text>
</comment>
<name>A0A059EBL2_9PROT</name>